<reference evidence="1" key="1">
    <citation type="submission" date="2023-03" db="EMBL/GenBank/DDBJ databases">
        <authorList>
            <person name="Shen W."/>
            <person name="Cai J."/>
        </authorList>
    </citation>
    <scope>NUCLEOTIDE SEQUENCE</scope>
    <source>
        <strain evidence="1">K69-2</strain>
    </source>
</reference>
<name>A0AAE4HRN9_ENTGA</name>
<proteinExistence type="predicted"/>
<sequence length="52" mass="6056">MKKNEDMIEKQSRAIVDSSIVASHSLLFFHNQFNTKEVLSVLESNRRRARHG</sequence>
<organism evidence="1 2">
    <name type="scientific">Enterococcus gallinarum</name>
    <dbReference type="NCBI Taxonomy" id="1353"/>
    <lineage>
        <taxon>Bacteria</taxon>
        <taxon>Bacillati</taxon>
        <taxon>Bacillota</taxon>
        <taxon>Bacilli</taxon>
        <taxon>Lactobacillales</taxon>
        <taxon>Enterococcaceae</taxon>
        <taxon>Enterococcus</taxon>
    </lineage>
</organism>
<evidence type="ECO:0000313" key="1">
    <source>
        <dbReference type="EMBL" id="MDT2691196.1"/>
    </source>
</evidence>
<dbReference type="EMBL" id="JARPZN010000011">
    <property type="protein sequence ID" value="MDT2691196.1"/>
    <property type="molecule type" value="Genomic_DNA"/>
</dbReference>
<protein>
    <submittedName>
        <fullName evidence="1">Uncharacterized protein</fullName>
    </submittedName>
</protein>
<gene>
    <name evidence="1" type="ORF">P7E30_13540</name>
</gene>
<evidence type="ECO:0000313" key="2">
    <source>
        <dbReference type="Proteomes" id="UP001183682"/>
    </source>
</evidence>
<dbReference type="Proteomes" id="UP001183682">
    <property type="component" value="Unassembled WGS sequence"/>
</dbReference>
<dbReference type="AlphaFoldDB" id="A0AAE4HRN9"/>
<comment type="caution">
    <text evidence="1">The sequence shown here is derived from an EMBL/GenBank/DDBJ whole genome shotgun (WGS) entry which is preliminary data.</text>
</comment>
<dbReference type="RefSeq" id="WP_172461418.1">
    <property type="nucleotide sequence ID" value="NZ_JARPZN010000011.1"/>
</dbReference>
<accession>A0AAE4HRN9</accession>